<comment type="caution">
    <text evidence="5">The sequence shown here is derived from an EMBL/GenBank/DDBJ whole genome shotgun (WGS) entry which is preliminary data.</text>
</comment>
<dbReference type="InterPro" id="IPR010332">
    <property type="entry name" value="ATPase_terminase-su_N"/>
</dbReference>
<sequence>MNESRYLPHDATTKLNAKLMYWRGYGCAEISRQLDVPISTVVSWRDRDKWDKTSVARRINEQVDMRLSMLVAKEGKTAEDYNEIESLSKLLERTARIQRYESGGNEADLNPNVERRSKKHRERAKEQSNAPKISTDEVEELRRAFLANIYPHQRAWYEHSKRYEMRQYVKSRQIGATYYFAQEALITALTTGKNQIFISASKSQAHVFKSNIVAFVEKTIGKTLRGEHIKLGPETTLYFLGTNSNTAQSYSGDLYVDEYFWIPQFAKIQHVASGMTVHDDRRITYFSTPSTTTHEAYPLWTGQHFNKGRPKSEHINLDVSHAALKEGRLCEDGYFRQLITIEDAINSGFDRVTLEKLRIKFPPGQFENLLMCQFVNDGDSIFKMAELQRCMVDAWTVWQDYTPLAARPLGDVPVWIGYDPSRSQDDASLVVIAPPQVEGGVFRIIDKQSFNGLDFDAQARKIRDFCRMYNVVHIAIDATGIGQAVYDLVRQFFPRVRKILYSVEAKNEMVLKAKQLIAHARLQWDNGWTDIAHAFLTIHQAQTGSGRQVTYKASRTATTGHADLAWATMHALINDPLGQIDEAGFSGRRGFARSF</sequence>
<dbReference type="HOGENOM" id="CLU_020362_2_1_6"/>
<reference evidence="5 6" key="1">
    <citation type="submission" date="2009-08" db="EMBL/GenBank/DDBJ databases">
        <authorList>
            <person name="Qin X."/>
            <person name="Bachman B."/>
            <person name="Battles P."/>
            <person name="Bell A."/>
            <person name="Bess C."/>
            <person name="Bickham C."/>
            <person name="Chaboub L."/>
            <person name="Chen D."/>
            <person name="Coyle M."/>
            <person name="Deiros D.R."/>
            <person name="Dinh H."/>
            <person name="Forbes L."/>
            <person name="Fowler G."/>
            <person name="Francisco L."/>
            <person name="Fu Q."/>
            <person name="Gubbala S."/>
            <person name="Hale W."/>
            <person name="Han Y."/>
            <person name="Hemphill L."/>
            <person name="Highlander S.K."/>
            <person name="Hirani K."/>
            <person name="Hogues M."/>
            <person name="Jackson L."/>
            <person name="Jakkamsetti A."/>
            <person name="Javaid M."/>
            <person name="Jiang H."/>
            <person name="Korchina V."/>
            <person name="Kovar C."/>
            <person name="Lara F."/>
            <person name="Lee S."/>
            <person name="Mata R."/>
            <person name="Mathew T."/>
            <person name="Moen C."/>
            <person name="Morales K."/>
            <person name="Munidasa M."/>
            <person name="Nazareth L."/>
            <person name="Ngo R."/>
            <person name="Nguyen L."/>
            <person name="Okwuonu G."/>
            <person name="Ongeri F."/>
            <person name="Patil S."/>
            <person name="Petrosino J."/>
            <person name="Pham C."/>
            <person name="Pham P."/>
            <person name="Pu L.-L."/>
            <person name="Puazo M."/>
            <person name="Raj R."/>
            <person name="Reid J."/>
            <person name="Rouhana J."/>
            <person name="Saada N."/>
            <person name="Shang Y."/>
            <person name="Simmons D."/>
            <person name="Thornton R."/>
            <person name="Warren J."/>
            <person name="Weissenberger G."/>
            <person name="Zhang J."/>
            <person name="Zhang L."/>
            <person name="Zhou C."/>
            <person name="Zhu D."/>
            <person name="Muzny D."/>
            <person name="Worley K."/>
            <person name="Gibbs R."/>
        </authorList>
    </citation>
    <scope>NUCLEOTIDE SEQUENCE [LARGE SCALE GENOMIC DNA]</scope>
    <source>
        <strain evidence="6">ATCC 15826 / DSM 8339 / NCTC 10426 / 6573</strain>
    </source>
</reference>
<dbReference type="Gene3D" id="3.30.420.240">
    <property type="match status" value="1"/>
</dbReference>
<keyword evidence="5" id="KW-0378">Hydrolase</keyword>
<keyword evidence="6" id="KW-1185">Reference proteome</keyword>
<evidence type="ECO:0000259" key="4">
    <source>
        <dbReference type="Pfam" id="PF17289"/>
    </source>
</evidence>
<gene>
    <name evidence="5" type="ORF">HMPREF0198_2126</name>
</gene>
<accession>C8NC98</accession>
<dbReference type="InterPro" id="IPR027417">
    <property type="entry name" value="P-loop_NTPase"/>
</dbReference>
<name>C8NC98_CARH6</name>
<dbReference type="RefSeq" id="WP_004142346.1">
    <property type="nucleotide sequence ID" value="NZ_GG694027.1"/>
</dbReference>
<dbReference type="Gene3D" id="3.40.50.300">
    <property type="entry name" value="P-loop containing nucleotide triphosphate hydrolases"/>
    <property type="match status" value="1"/>
</dbReference>
<dbReference type="Pfam" id="PF03237">
    <property type="entry name" value="Terminase_6N"/>
    <property type="match status" value="1"/>
</dbReference>
<evidence type="ECO:0000259" key="3">
    <source>
        <dbReference type="Pfam" id="PF06056"/>
    </source>
</evidence>
<feature type="region of interest" description="Disordered" evidence="2">
    <location>
        <begin position="101"/>
        <end position="132"/>
    </location>
</feature>
<evidence type="ECO:0000313" key="6">
    <source>
        <dbReference type="Proteomes" id="UP000004870"/>
    </source>
</evidence>
<dbReference type="Proteomes" id="UP000004870">
    <property type="component" value="Unassembled WGS sequence"/>
</dbReference>
<organism evidence="5 6">
    <name type="scientific">Cardiobacterium hominis (strain ATCC 15826 / DSM 8339 / NCTC 10426 / 6573)</name>
    <dbReference type="NCBI Taxonomy" id="638300"/>
    <lineage>
        <taxon>Bacteria</taxon>
        <taxon>Pseudomonadati</taxon>
        <taxon>Pseudomonadota</taxon>
        <taxon>Gammaproteobacteria</taxon>
        <taxon>Cardiobacteriales</taxon>
        <taxon>Cardiobacteriaceae</taxon>
        <taxon>Cardiobacterium</taxon>
    </lineage>
</organism>
<dbReference type="Pfam" id="PF17289">
    <property type="entry name" value="Terminase_6C"/>
    <property type="match status" value="1"/>
</dbReference>
<evidence type="ECO:0000313" key="5">
    <source>
        <dbReference type="EMBL" id="EEV87732.1"/>
    </source>
</evidence>
<dbReference type="AlphaFoldDB" id="C8NC98"/>
<evidence type="ECO:0000256" key="1">
    <source>
        <dbReference type="ARBA" id="ARBA00022612"/>
    </source>
</evidence>
<proteinExistence type="predicted"/>
<dbReference type="EMBL" id="ACKY01000114">
    <property type="protein sequence ID" value="EEV87732.1"/>
    <property type="molecule type" value="Genomic_DNA"/>
</dbReference>
<dbReference type="OrthoDB" id="8553810at2"/>
<dbReference type="GeneID" id="84789989"/>
<evidence type="ECO:0000256" key="2">
    <source>
        <dbReference type="SAM" id="MobiDB-lite"/>
    </source>
</evidence>
<dbReference type="InterPro" id="IPR035421">
    <property type="entry name" value="Terminase_6C"/>
</dbReference>
<feature type="domain" description="Terminase ATPase subunit N-terminal" evidence="3">
    <location>
        <begin position="13"/>
        <end position="67"/>
    </location>
</feature>
<protein>
    <submittedName>
        <fullName evidence="5">Putative ATPase subunit of terminase (GpP-like)</fullName>
        <ecNumber evidence="5">3.6.1.-</ecNumber>
    </submittedName>
</protein>
<keyword evidence="1" id="KW-1188">Viral release from host cell</keyword>
<dbReference type="Pfam" id="PF06056">
    <property type="entry name" value="Terminase_5"/>
    <property type="match status" value="1"/>
</dbReference>
<dbReference type="EC" id="3.6.1.-" evidence="5"/>
<dbReference type="GO" id="GO:0016787">
    <property type="term" value="F:hydrolase activity"/>
    <property type="evidence" value="ECO:0007669"/>
    <property type="project" value="UniProtKB-KW"/>
</dbReference>
<feature type="domain" description="Terminase large subunit gp17-like C-terminal" evidence="4">
    <location>
        <begin position="416"/>
        <end position="574"/>
    </location>
</feature>